<sequence>MLSICNRLPIRQCNISTYSTDYKMKSILHVK</sequence>
<accession>A0A8S5TJ60</accession>
<dbReference type="EMBL" id="BK032839">
    <property type="protein sequence ID" value="DAF63364.1"/>
    <property type="molecule type" value="Genomic_DNA"/>
</dbReference>
<name>A0A8S5TJ60_9CAUD</name>
<reference evidence="1" key="1">
    <citation type="journal article" date="2021" name="Proc. Natl. Acad. Sci. U.S.A.">
        <title>A Catalog of Tens of Thousands of Viruses from Human Metagenomes Reveals Hidden Associations with Chronic Diseases.</title>
        <authorList>
            <person name="Tisza M.J."/>
            <person name="Buck C.B."/>
        </authorList>
    </citation>
    <scope>NUCLEOTIDE SEQUENCE</scope>
    <source>
        <strain evidence="1">CtvI513</strain>
    </source>
</reference>
<evidence type="ECO:0000313" key="1">
    <source>
        <dbReference type="EMBL" id="DAF63364.1"/>
    </source>
</evidence>
<protein>
    <submittedName>
        <fullName evidence="1">Uncharacterized protein</fullName>
    </submittedName>
</protein>
<proteinExistence type="predicted"/>
<organism evidence="1">
    <name type="scientific">Siphoviridae sp. ctvI513</name>
    <dbReference type="NCBI Taxonomy" id="2827965"/>
    <lineage>
        <taxon>Viruses</taxon>
        <taxon>Duplodnaviria</taxon>
        <taxon>Heunggongvirae</taxon>
        <taxon>Uroviricota</taxon>
        <taxon>Caudoviricetes</taxon>
    </lineage>
</organism>